<organism evidence="3 4">
    <name type="scientific">Ceratitis capitata</name>
    <name type="common">Mediterranean fruit fly</name>
    <name type="synonym">Tephritis capitata</name>
    <dbReference type="NCBI Taxonomy" id="7213"/>
    <lineage>
        <taxon>Eukaryota</taxon>
        <taxon>Metazoa</taxon>
        <taxon>Ecdysozoa</taxon>
        <taxon>Arthropoda</taxon>
        <taxon>Hexapoda</taxon>
        <taxon>Insecta</taxon>
        <taxon>Pterygota</taxon>
        <taxon>Neoptera</taxon>
        <taxon>Endopterygota</taxon>
        <taxon>Diptera</taxon>
        <taxon>Brachycera</taxon>
        <taxon>Muscomorpha</taxon>
        <taxon>Tephritoidea</taxon>
        <taxon>Tephritidae</taxon>
        <taxon>Ceratitis</taxon>
        <taxon>Ceratitis</taxon>
    </lineage>
</organism>
<dbReference type="OrthoDB" id="1875589at2759"/>
<evidence type="ECO:0000259" key="2">
    <source>
        <dbReference type="Pfam" id="PF01929"/>
    </source>
</evidence>
<protein>
    <submittedName>
        <fullName evidence="3">(Mediterranean fruit fly) hypothetical protein</fullName>
    </submittedName>
</protein>
<evidence type="ECO:0000313" key="4">
    <source>
        <dbReference type="Proteomes" id="UP000606786"/>
    </source>
</evidence>
<dbReference type="Pfam" id="PF01929">
    <property type="entry name" value="Ribosomal_L14e"/>
    <property type="match status" value="1"/>
</dbReference>
<proteinExistence type="predicted"/>
<dbReference type="AlphaFoldDB" id="A0A811UVP1"/>
<feature type="domain" description="Large ribosomal subunit protein eL14" evidence="2">
    <location>
        <begin position="2"/>
        <end position="39"/>
    </location>
</feature>
<comment type="caution">
    <text evidence="3">The sequence shown here is derived from an EMBL/GenBank/DDBJ whole genome shotgun (WGS) entry which is preliminary data.</text>
</comment>
<reference evidence="3" key="1">
    <citation type="submission" date="2020-11" db="EMBL/GenBank/DDBJ databases">
        <authorList>
            <person name="Whitehead M."/>
        </authorList>
    </citation>
    <scope>NUCLEOTIDE SEQUENCE</scope>
    <source>
        <strain evidence="3">EGII</strain>
    </source>
</reference>
<feature type="compositionally biased region" description="Low complexity" evidence="1">
    <location>
        <begin position="75"/>
        <end position="85"/>
    </location>
</feature>
<accession>A0A811UVP1</accession>
<keyword evidence="4" id="KW-1185">Reference proteome</keyword>
<feature type="compositionally biased region" description="Basic and acidic residues" evidence="1">
    <location>
        <begin position="54"/>
        <end position="74"/>
    </location>
</feature>
<evidence type="ECO:0000313" key="3">
    <source>
        <dbReference type="EMBL" id="CAD7002751.1"/>
    </source>
</evidence>
<name>A0A811UVP1_CERCA</name>
<sequence length="85" mass="10139">MKAQWKASPWSARSTKHLQRSHLNDYDRFKLRYAKRQRNKLLTVAFNTLKKRTKSDGTERKLKKDKRERIRELKAQGVKKGAAKK</sequence>
<dbReference type="GO" id="GO:0006412">
    <property type="term" value="P:translation"/>
    <property type="evidence" value="ECO:0007669"/>
    <property type="project" value="InterPro"/>
</dbReference>
<evidence type="ECO:0000256" key="1">
    <source>
        <dbReference type="SAM" id="MobiDB-lite"/>
    </source>
</evidence>
<dbReference type="Proteomes" id="UP000606786">
    <property type="component" value="Unassembled WGS sequence"/>
</dbReference>
<gene>
    <name evidence="3" type="ORF">CCAP1982_LOCUS11225</name>
</gene>
<feature type="region of interest" description="Disordered" evidence="1">
    <location>
        <begin position="53"/>
        <end position="85"/>
    </location>
</feature>
<dbReference type="InterPro" id="IPR002784">
    <property type="entry name" value="Ribosomal_eL14_dom"/>
</dbReference>
<dbReference type="EMBL" id="CAJHJT010000034">
    <property type="protein sequence ID" value="CAD7002751.1"/>
    <property type="molecule type" value="Genomic_DNA"/>
</dbReference>
<dbReference type="GO" id="GO:0005840">
    <property type="term" value="C:ribosome"/>
    <property type="evidence" value="ECO:0007669"/>
    <property type="project" value="InterPro"/>
</dbReference>
<dbReference type="GO" id="GO:0003735">
    <property type="term" value="F:structural constituent of ribosome"/>
    <property type="evidence" value="ECO:0007669"/>
    <property type="project" value="InterPro"/>
</dbReference>
<dbReference type="Gene3D" id="6.10.250.2270">
    <property type="match status" value="1"/>
</dbReference>